<dbReference type="AlphaFoldDB" id="A0A383R7Z1"/>
<dbReference type="SUPFAM" id="SSF46785">
    <property type="entry name" value="Winged helix' DNA-binding domain"/>
    <property type="match status" value="1"/>
</dbReference>
<dbReference type="PROSITE" id="PS50949">
    <property type="entry name" value="HTH_GNTR"/>
    <property type="match status" value="1"/>
</dbReference>
<dbReference type="Gene3D" id="1.10.10.10">
    <property type="entry name" value="Winged helix-like DNA-binding domain superfamily/Winged helix DNA-binding domain"/>
    <property type="match status" value="1"/>
</dbReference>
<dbReference type="CDD" id="cd07377">
    <property type="entry name" value="WHTH_GntR"/>
    <property type="match status" value="1"/>
</dbReference>
<dbReference type="SMART" id="SM00345">
    <property type="entry name" value="HTH_GNTR"/>
    <property type="match status" value="1"/>
</dbReference>
<dbReference type="GO" id="GO:0003677">
    <property type="term" value="F:DNA binding"/>
    <property type="evidence" value="ECO:0007669"/>
    <property type="project" value="UniProtKB-KW"/>
</dbReference>
<dbReference type="PRINTS" id="PR00035">
    <property type="entry name" value="HTHGNTR"/>
</dbReference>
<dbReference type="GO" id="GO:0045892">
    <property type="term" value="P:negative regulation of DNA-templated transcription"/>
    <property type="evidence" value="ECO:0007669"/>
    <property type="project" value="TreeGrafter"/>
</dbReference>
<evidence type="ECO:0000313" key="6">
    <source>
        <dbReference type="Proteomes" id="UP000304148"/>
    </source>
</evidence>
<feature type="domain" description="HTH gntR-type" evidence="4">
    <location>
        <begin position="8"/>
        <end position="76"/>
    </location>
</feature>
<dbReference type="PANTHER" id="PTHR44846:SF1">
    <property type="entry name" value="MANNOSYL-D-GLYCERATE TRANSPORT_METABOLISM SYSTEM REPRESSOR MNGR-RELATED"/>
    <property type="match status" value="1"/>
</dbReference>
<evidence type="ECO:0000259" key="4">
    <source>
        <dbReference type="PROSITE" id="PS50949"/>
    </source>
</evidence>
<organism evidence="5 6">
    <name type="scientific">Paenibacillus alvei</name>
    <name type="common">Bacillus alvei</name>
    <dbReference type="NCBI Taxonomy" id="44250"/>
    <lineage>
        <taxon>Bacteria</taxon>
        <taxon>Bacillati</taxon>
        <taxon>Bacillota</taxon>
        <taxon>Bacilli</taxon>
        <taxon>Bacillales</taxon>
        <taxon>Paenibacillaceae</taxon>
        <taxon>Paenibacillus</taxon>
    </lineage>
</organism>
<gene>
    <name evidence="5" type="ORF">PBLR_11647</name>
</gene>
<dbReference type="InterPro" id="IPR036390">
    <property type="entry name" value="WH_DNA-bd_sf"/>
</dbReference>
<dbReference type="PANTHER" id="PTHR44846">
    <property type="entry name" value="MANNOSYL-D-GLYCERATE TRANSPORT/METABOLISM SYSTEM REPRESSOR MNGR-RELATED"/>
    <property type="match status" value="1"/>
</dbReference>
<dbReference type="EMBL" id="LS992241">
    <property type="protein sequence ID" value="SYX83225.1"/>
    <property type="molecule type" value="Genomic_DNA"/>
</dbReference>
<keyword evidence="2" id="KW-0238">DNA-binding</keyword>
<dbReference type="InterPro" id="IPR000524">
    <property type="entry name" value="Tscrpt_reg_HTH_GntR"/>
</dbReference>
<evidence type="ECO:0000256" key="1">
    <source>
        <dbReference type="ARBA" id="ARBA00023015"/>
    </source>
</evidence>
<dbReference type="GO" id="GO:0003700">
    <property type="term" value="F:DNA-binding transcription factor activity"/>
    <property type="evidence" value="ECO:0007669"/>
    <property type="project" value="InterPro"/>
</dbReference>
<dbReference type="InterPro" id="IPR050679">
    <property type="entry name" value="Bact_HTH_transcr_reg"/>
</dbReference>
<proteinExistence type="predicted"/>
<dbReference type="Proteomes" id="UP000304148">
    <property type="component" value="Chromosome"/>
</dbReference>
<dbReference type="InterPro" id="IPR036388">
    <property type="entry name" value="WH-like_DNA-bd_sf"/>
</dbReference>
<dbReference type="RefSeq" id="WP_138185325.1">
    <property type="nucleotide sequence ID" value="NZ_JAPDMW010000005.1"/>
</dbReference>
<dbReference type="InterPro" id="IPR028978">
    <property type="entry name" value="Chorismate_lyase_/UTRA_dom_sf"/>
</dbReference>
<dbReference type="Pfam" id="PF00392">
    <property type="entry name" value="GntR"/>
    <property type="match status" value="1"/>
</dbReference>
<keyword evidence="1" id="KW-0805">Transcription regulation</keyword>
<reference evidence="6" key="1">
    <citation type="submission" date="2018-08" db="EMBL/GenBank/DDBJ databases">
        <authorList>
            <person name="Chevrot R."/>
        </authorList>
    </citation>
    <scope>NUCLEOTIDE SEQUENCE [LARGE SCALE GENOMIC DNA]</scope>
</reference>
<dbReference type="Gene3D" id="3.40.1410.10">
    <property type="entry name" value="Chorismate lyase-like"/>
    <property type="match status" value="1"/>
</dbReference>
<dbReference type="Pfam" id="PF07702">
    <property type="entry name" value="UTRA"/>
    <property type="match status" value="1"/>
</dbReference>
<accession>A0A383R7Z1</accession>
<dbReference type="SUPFAM" id="SSF64288">
    <property type="entry name" value="Chorismate lyase-like"/>
    <property type="match status" value="1"/>
</dbReference>
<evidence type="ECO:0000313" key="5">
    <source>
        <dbReference type="EMBL" id="SYX83225.1"/>
    </source>
</evidence>
<name>A0A383R7Z1_PAEAL</name>
<dbReference type="SMART" id="SM00866">
    <property type="entry name" value="UTRA"/>
    <property type="match status" value="1"/>
</dbReference>
<evidence type="ECO:0000256" key="3">
    <source>
        <dbReference type="ARBA" id="ARBA00023163"/>
    </source>
</evidence>
<keyword evidence="3" id="KW-0804">Transcription</keyword>
<sequence length="237" mass="27549">MRLSRNKRPLYVQVRNILRERILHGVYPLGTYIPSEPQLEEEFQVSKITVRNAIIELVQEGYVEKGSGKGTKVIRNTSVSKLSKWKRFTEILVEEGHKIQKRVIRAEVIHNEAGTIPFQLFGGHCLCIERVYDLNGTPYIHYTHYVRLQEEGLDLSELSEQSLYEWLEDQHIELGKYKDEFAVATAPEAARSILEVSHEMPLLKRSRYSYDIDGALIEYSEGYYHTELHSYVVNYDG</sequence>
<protein>
    <submittedName>
        <fullName evidence="5">GntR family transcriptional regulator</fullName>
    </submittedName>
</protein>
<evidence type="ECO:0000256" key="2">
    <source>
        <dbReference type="ARBA" id="ARBA00023125"/>
    </source>
</evidence>
<dbReference type="InterPro" id="IPR011663">
    <property type="entry name" value="UTRA"/>
</dbReference>